<accession>A0A328DSF7</accession>
<feature type="domain" description="Reverse transcriptase zinc-binding" evidence="2">
    <location>
        <begin position="1"/>
        <end position="50"/>
    </location>
</feature>
<dbReference type="Gene3D" id="3.30.420.10">
    <property type="entry name" value="Ribonuclease H-like superfamily/Ribonuclease H"/>
    <property type="match status" value="1"/>
</dbReference>
<evidence type="ECO:0008006" key="5">
    <source>
        <dbReference type="Google" id="ProtNLM"/>
    </source>
</evidence>
<dbReference type="SUPFAM" id="SSF53098">
    <property type="entry name" value="Ribonuclease H-like"/>
    <property type="match status" value="1"/>
</dbReference>
<sequence>MWKLLNGCLLTPENLQKLGFQLPSMCSFCKASSFTIKHTLVDCPEIGIVWRHFSMCFGFPHLHSSSVNQHFMNWWLRGNNTIHGFLRKHTPSITCWHIWKHLNAIIHGEISKLNTDGLINTISRYIYQWVAIKAPKKLRVKDVWLTNMHLLPIFKTEAKVHIVKWLAPPKGRLKLNVDASFTPNCQRGVGILRNEEGSFVCAASFRLSCNSSFQAEVLATIQAITWVFSFQKEIIFETDALEVIRRISKSTHLAASPFPIDILSRLISDNGVWISHVLREGNQPADLLAKEDRHKTDSFIIYPYLSSCPTRVRAELAQEIVPSFCFH</sequence>
<dbReference type="EMBL" id="NQVE01000115">
    <property type="protein sequence ID" value="RAL47309.1"/>
    <property type="molecule type" value="Genomic_DNA"/>
</dbReference>
<dbReference type="AlphaFoldDB" id="A0A328DSF7"/>
<feature type="domain" description="RNase H type-1" evidence="1">
    <location>
        <begin position="176"/>
        <end position="291"/>
    </location>
</feature>
<gene>
    <name evidence="3" type="ORF">DM860_013274</name>
</gene>
<dbReference type="InterPro" id="IPR036397">
    <property type="entry name" value="RNaseH_sf"/>
</dbReference>
<dbReference type="GO" id="GO:0003676">
    <property type="term" value="F:nucleic acid binding"/>
    <property type="evidence" value="ECO:0007669"/>
    <property type="project" value="InterPro"/>
</dbReference>
<dbReference type="Proteomes" id="UP000249390">
    <property type="component" value="Unassembled WGS sequence"/>
</dbReference>
<evidence type="ECO:0000313" key="4">
    <source>
        <dbReference type="Proteomes" id="UP000249390"/>
    </source>
</evidence>
<evidence type="ECO:0000259" key="2">
    <source>
        <dbReference type="Pfam" id="PF13966"/>
    </source>
</evidence>
<comment type="caution">
    <text evidence="3">The sequence shown here is derived from an EMBL/GenBank/DDBJ whole genome shotgun (WGS) entry which is preliminary data.</text>
</comment>
<dbReference type="GO" id="GO:0004523">
    <property type="term" value="F:RNA-DNA hybrid ribonuclease activity"/>
    <property type="evidence" value="ECO:0007669"/>
    <property type="project" value="InterPro"/>
</dbReference>
<proteinExistence type="predicted"/>
<reference evidence="3 4" key="1">
    <citation type="submission" date="2018-06" db="EMBL/GenBank/DDBJ databases">
        <title>The Genome of Cuscuta australis (Dodder) Provides Insight into the Evolution of Plant Parasitism.</title>
        <authorList>
            <person name="Liu H."/>
        </authorList>
    </citation>
    <scope>NUCLEOTIDE SEQUENCE [LARGE SCALE GENOMIC DNA]</scope>
    <source>
        <strain evidence="4">cv. Yunnan</strain>
        <tissue evidence="3">Vines</tissue>
    </source>
</reference>
<dbReference type="InterPro" id="IPR044730">
    <property type="entry name" value="RNase_H-like_dom_plant"/>
</dbReference>
<dbReference type="InterPro" id="IPR012337">
    <property type="entry name" value="RNaseH-like_sf"/>
</dbReference>
<dbReference type="Pfam" id="PF13966">
    <property type="entry name" value="zf-RVT"/>
    <property type="match status" value="1"/>
</dbReference>
<dbReference type="PANTHER" id="PTHR47074:SF11">
    <property type="entry name" value="REVERSE TRANSCRIPTASE-LIKE PROTEIN"/>
    <property type="match status" value="1"/>
</dbReference>
<evidence type="ECO:0000259" key="1">
    <source>
        <dbReference type="Pfam" id="PF13456"/>
    </source>
</evidence>
<dbReference type="Pfam" id="PF13456">
    <property type="entry name" value="RVT_3"/>
    <property type="match status" value="1"/>
</dbReference>
<dbReference type="CDD" id="cd06222">
    <property type="entry name" value="RNase_H_like"/>
    <property type="match status" value="1"/>
</dbReference>
<evidence type="ECO:0000313" key="3">
    <source>
        <dbReference type="EMBL" id="RAL47309.1"/>
    </source>
</evidence>
<dbReference type="InterPro" id="IPR026960">
    <property type="entry name" value="RVT-Znf"/>
</dbReference>
<organism evidence="3 4">
    <name type="scientific">Cuscuta australis</name>
    <dbReference type="NCBI Taxonomy" id="267555"/>
    <lineage>
        <taxon>Eukaryota</taxon>
        <taxon>Viridiplantae</taxon>
        <taxon>Streptophyta</taxon>
        <taxon>Embryophyta</taxon>
        <taxon>Tracheophyta</taxon>
        <taxon>Spermatophyta</taxon>
        <taxon>Magnoliopsida</taxon>
        <taxon>eudicotyledons</taxon>
        <taxon>Gunneridae</taxon>
        <taxon>Pentapetalae</taxon>
        <taxon>asterids</taxon>
        <taxon>lamiids</taxon>
        <taxon>Solanales</taxon>
        <taxon>Convolvulaceae</taxon>
        <taxon>Cuscuteae</taxon>
        <taxon>Cuscuta</taxon>
        <taxon>Cuscuta subgen. Grammica</taxon>
        <taxon>Cuscuta sect. Cleistogrammica</taxon>
    </lineage>
</organism>
<dbReference type="InterPro" id="IPR002156">
    <property type="entry name" value="RNaseH_domain"/>
</dbReference>
<keyword evidence="4" id="KW-1185">Reference proteome</keyword>
<protein>
    <recommendedName>
        <fullName evidence="5">RNase H type-1 domain-containing protein</fullName>
    </recommendedName>
</protein>
<dbReference type="PANTHER" id="PTHR47074">
    <property type="entry name" value="BNAC02G40300D PROTEIN"/>
    <property type="match status" value="1"/>
</dbReference>
<dbReference type="InterPro" id="IPR052929">
    <property type="entry name" value="RNase_H-like_EbsB-rel"/>
</dbReference>
<name>A0A328DSF7_9ASTE</name>